<dbReference type="Pfam" id="PF04542">
    <property type="entry name" value="Sigma70_r2"/>
    <property type="match status" value="1"/>
</dbReference>
<dbReference type="Proteomes" id="UP001501009">
    <property type="component" value="Unassembled WGS sequence"/>
</dbReference>
<evidence type="ECO:0000256" key="1">
    <source>
        <dbReference type="ARBA" id="ARBA00023015"/>
    </source>
</evidence>
<dbReference type="InterPro" id="IPR014284">
    <property type="entry name" value="RNA_pol_sigma-70_dom"/>
</dbReference>
<dbReference type="NCBIfam" id="TIGR02937">
    <property type="entry name" value="sigma70-ECF"/>
    <property type="match status" value="1"/>
</dbReference>
<accession>A0ABP7I081</accession>
<gene>
    <name evidence="7" type="ORF">GCM10022403_041440</name>
</gene>
<feature type="domain" description="RNA polymerase sigma-70 region 2" evidence="6">
    <location>
        <begin position="27"/>
        <end position="92"/>
    </location>
</feature>
<protein>
    <recommendedName>
        <fullName evidence="6">RNA polymerase sigma-70 region 2 domain-containing protein</fullName>
    </recommendedName>
</protein>
<dbReference type="SUPFAM" id="SSF88946">
    <property type="entry name" value="Sigma2 domain of RNA polymerase sigma factors"/>
    <property type="match status" value="1"/>
</dbReference>
<dbReference type="InterPro" id="IPR039425">
    <property type="entry name" value="RNA_pol_sigma-70-like"/>
</dbReference>
<comment type="caution">
    <text evidence="7">The sequence shown here is derived from an EMBL/GenBank/DDBJ whole genome shotgun (WGS) entry which is preliminary data.</text>
</comment>
<dbReference type="InterPro" id="IPR013325">
    <property type="entry name" value="RNA_pol_sigma_r2"/>
</dbReference>
<keyword evidence="4" id="KW-0804">Transcription</keyword>
<dbReference type="PANTHER" id="PTHR43133:SF8">
    <property type="entry name" value="RNA POLYMERASE SIGMA FACTOR HI_1459-RELATED"/>
    <property type="match status" value="1"/>
</dbReference>
<evidence type="ECO:0000313" key="8">
    <source>
        <dbReference type="Proteomes" id="UP001501009"/>
    </source>
</evidence>
<evidence type="ECO:0000256" key="4">
    <source>
        <dbReference type="ARBA" id="ARBA00023163"/>
    </source>
</evidence>
<feature type="compositionally biased region" description="Low complexity" evidence="5">
    <location>
        <begin position="328"/>
        <end position="352"/>
    </location>
</feature>
<dbReference type="InterPro" id="IPR007627">
    <property type="entry name" value="RNA_pol_sigma70_r2"/>
</dbReference>
<dbReference type="EMBL" id="BAABDE010000018">
    <property type="protein sequence ID" value="GAA3803117.1"/>
    <property type="molecule type" value="Genomic_DNA"/>
</dbReference>
<keyword evidence="1" id="KW-0805">Transcription regulation</keyword>
<evidence type="ECO:0000313" key="7">
    <source>
        <dbReference type="EMBL" id="GAA3803117.1"/>
    </source>
</evidence>
<proteinExistence type="predicted"/>
<evidence type="ECO:0000256" key="3">
    <source>
        <dbReference type="ARBA" id="ARBA00023125"/>
    </source>
</evidence>
<evidence type="ECO:0000256" key="2">
    <source>
        <dbReference type="ARBA" id="ARBA00023082"/>
    </source>
</evidence>
<keyword evidence="3" id="KW-0238">DNA-binding</keyword>
<feature type="region of interest" description="Disordered" evidence="5">
    <location>
        <begin position="328"/>
        <end position="374"/>
    </location>
</feature>
<reference evidence="8" key="1">
    <citation type="journal article" date="2019" name="Int. J. Syst. Evol. Microbiol.">
        <title>The Global Catalogue of Microorganisms (GCM) 10K type strain sequencing project: providing services to taxonomists for standard genome sequencing and annotation.</title>
        <authorList>
            <consortium name="The Broad Institute Genomics Platform"/>
            <consortium name="The Broad Institute Genome Sequencing Center for Infectious Disease"/>
            <person name="Wu L."/>
            <person name="Ma J."/>
        </authorList>
    </citation>
    <scope>NUCLEOTIDE SEQUENCE [LARGE SCALE GENOMIC DNA]</scope>
    <source>
        <strain evidence="8">JCM 17138</strain>
    </source>
</reference>
<keyword evidence="8" id="KW-1185">Reference proteome</keyword>
<dbReference type="PANTHER" id="PTHR43133">
    <property type="entry name" value="RNA POLYMERASE ECF-TYPE SIGMA FACTO"/>
    <property type="match status" value="1"/>
</dbReference>
<feature type="compositionally biased region" description="Polar residues" evidence="5">
    <location>
        <begin position="365"/>
        <end position="374"/>
    </location>
</feature>
<name>A0ABP7I081_9ACTN</name>
<keyword evidence="2" id="KW-0731">Sigma factor</keyword>
<sequence>MERDERVDTALVVAARGGDRRALDELLARCLPLLYNIVGRALDGHLDVDDAVQETLIRAVDHLGELRDPAAFRSWLVAIAMRQVRDRWRARQAQPVAYGEGFEASLDAADPGADFVDLTILRLELSDQRRETALATRWLDADDRELLALWWLEAAGELSRAELVGALGLPAGHVSVRVQRLKQQVETARVVVRALAAVPQCAGLGEVAYGWDGRPSSVWRKRFARHTRDCVSCAEYWQGLVPSERLLAGLALVPVPMPLAAKWLAAPAQTPAPSAGRVGHRAAKHGARHGRFAGSASAKAVAVGAVLAVAAGAGVVYAAHQAAPRRTAAAPASHPAATHVLSSPTSSPSARKAPAKPRRRSAPTHRSSSPAPGLTISTLALPAAFPYLTPGYNQVPEWTRVDTEAAPDGTVRVAWPAADGVHVTALSGSLARRGPDTVVSGAKEVGGLVAHNDGFALLTRVADSNKWGDTAAALVRYRNGSPAFRTRLTSAASNDTSPVLDSQLKWNGSKYGAYFVVHGAGGFADGHYGDKLAYVGPSGARLSGGWDWGCSHNEGIALSPTASGSFTSLCFDDWRSGLFVSTGIGAPDEAPVVQREQCTAGYCGGAFPGNAGGLVRSTTGRYATAFASRGAASAVKNSADSSGRGWSVTARTATHQVAVAFLKNGSTPAGAPVRLTDDPGTDHVNVRIAPYGKNRLLVSWESISGASCKDGTCTGRFSGTHLRVIDWSGRTVTPDKVVGARIAGDIAALPDGSLVWAFARATPDYSRPMGGSSPTTTTLSVARLRP</sequence>
<evidence type="ECO:0000256" key="5">
    <source>
        <dbReference type="SAM" id="MobiDB-lite"/>
    </source>
</evidence>
<organism evidence="7 8">
    <name type="scientific">Streptomyces coacervatus</name>
    <dbReference type="NCBI Taxonomy" id="647381"/>
    <lineage>
        <taxon>Bacteria</taxon>
        <taxon>Bacillati</taxon>
        <taxon>Actinomycetota</taxon>
        <taxon>Actinomycetes</taxon>
        <taxon>Kitasatosporales</taxon>
        <taxon>Streptomycetaceae</taxon>
        <taxon>Streptomyces</taxon>
    </lineage>
</organism>
<feature type="compositionally biased region" description="Basic residues" evidence="5">
    <location>
        <begin position="353"/>
        <end position="363"/>
    </location>
</feature>
<feature type="region of interest" description="Disordered" evidence="5">
    <location>
        <begin position="767"/>
        <end position="786"/>
    </location>
</feature>
<evidence type="ECO:0000259" key="6">
    <source>
        <dbReference type="Pfam" id="PF04542"/>
    </source>
</evidence>
<dbReference type="Gene3D" id="1.10.1740.10">
    <property type="match status" value="1"/>
</dbReference>